<name>A0A8X7CJF6_9ARAC</name>
<dbReference type="PANTHER" id="PTHR46532:SF4">
    <property type="entry name" value="AAA+ ATPASE DOMAIN-CONTAINING PROTEIN"/>
    <property type="match status" value="1"/>
</dbReference>
<dbReference type="GO" id="GO:0005858">
    <property type="term" value="C:axonemal dynein complex"/>
    <property type="evidence" value="ECO:0007669"/>
    <property type="project" value="TreeGrafter"/>
</dbReference>
<dbReference type="GO" id="GO:0007018">
    <property type="term" value="P:microtubule-based movement"/>
    <property type="evidence" value="ECO:0007669"/>
    <property type="project" value="InterPro"/>
</dbReference>
<keyword evidence="5" id="KW-1185">Reference proteome</keyword>
<organism evidence="4 5">
    <name type="scientific">Trichonephila inaurata madagascariensis</name>
    <dbReference type="NCBI Taxonomy" id="2747483"/>
    <lineage>
        <taxon>Eukaryota</taxon>
        <taxon>Metazoa</taxon>
        <taxon>Ecdysozoa</taxon>
        <taxon>Arthropoda</taxon>
        <taxon>Chelicerata</taxon>
        <taxon>Arachnida</taxon>
        <taxon>Araneae</taxon>
        <taxon>Araneomorphae</taxon>
        <taxon>Entelegynae</taxon>
        <taxon>Araneoidea</taxon>
        <taxon>Nephilidae</taxon>
        <taxon>Trichonephila</taxon>
        <taxon>Trichonephila inaurata</taxon>
    </lineage>
</organism>
<feature type="domain" description="Dynein heavy chain coiled coil stalk" evidence="3">
    <location>
        <begin position="4"/>
        <end position="119"/>
    </location>
</feature>
<sequence>MSSTGFLAALQNFPKDTINDEVVELLEPYLIMKDYNMETAKRVCGDVAGLLSWTKSMAFFFGINKEVLPLKYNLAVQEARLAVAMKELKSVEQELEDKENDLKEVKAQYESAIANKEVCLLNFLN</sequence>
<evidence type="ECO:0000256" key="1">
    <source>
        <dbReference type="ARBA" id="ARBA00008887"/>
    </source>
</evidence>
<dbReference type="Proteomes" id="UP000886998">
    <property type="component" value="Unassembled WGS sequence"/>
</dbReference>
<protein>
    <submittedName>
        <fullName evidence="4">Dynein heavy chain 5, axonemal</fullName>
    </submittedName>
</protein>
<evidence type="ECO:0000256" key="2">
    <source>
        <dbReference type="SAM" id="Coils"/>
    </source>
</evidence>
<dbReference type="OrthoDB" id="6429312at2759"/>
<comment type="similarity">
    <text evidence="1">Belongs to the dynein heavy chain family.</text>
</comment>
<dbReference type="EMBL" id="BMAV01016794">
    <property type="protein sequence ID" value="GFY67865.1"/>
    <property type="molecule type" value="Genomic_DNA"/>
</dbReference>
<comment type="caution">
    <text evidence="4">The sequence shown here is derived from an EMBL/GenBank/DDBJ whole genome shotgun (WGS) entry which is preliminary data.</text>
</comment>
<dbReference type="Gene3D" id="1.20.920.20">
    <property type="match status" value="1"/>
</dbReference>
<reference evidence="4" key="1">
    <citation type="submission" date="2020-08" db="EMBL/GenBank/DDBJ databases">
        <title>Multicomponent nature underlies the extraordinary mechanical properties of spider dragline silk.</title>
        <authorList>
            <person name="Kono N."/>
            <person name="Nakamura H."/>
            <person name="Mori M."/>
            <person name="Yoshida Y."/>
            <person name="Ohtoshi R."/>
            <person name="Malay A.D."/>
            <person name="Moran D.A.P."/>
            <person name="Tomita M."/>
            <person name="Numata K."/>
            <person name="Arakawa K."/>
        </authorList>
    </citation>
    <scope>NUCLEOTIDE SEQUENCE</scope>
</reference>
<evidence type="ECO:0000313" key="4">
    <source>
        <dbReference type="EMBL" id="GFY67865.1"/>
    </source>
</evidence>
<dbReference type="AlphaFoldDB" id="A0A8X7CJF6"/>
<gene>
    <name evidence="4" type="primary">Dnah5</name>
    <name evidence="4" type="ORF">TNIN_418751</name>
</gene>
<proteinExistence type="inferred from homology"/>
<feature type="coiled-coil region" evidence="2">
    <location>
        <begin position="74"/>
        <end position="115"/>
    </location>
</feature>
<evidence type="ECO:0000313" key="5">
    <source>
        <dbReference type="Proteomes" id="UP000886998"/>
    </source>
</evidence>
<evidence type="ECO:0000259" key="3">
    <source>
        <dbReference type="Pfam" id="PF12777"/>
    </source>
</evidence>
<dbReference type="GO" id="GO:0045505">
    <property type="term" value="F:dynein intermediate chain binding"/>
    <property type="evidence" value="ECO:0007669"/>
    <property type="project" value="InterPro"/>
</dbReference>
<keyword evidence="2" id="KW-0175">Coiled coil</keyword>
<dbReference type="InterPro" id="IPR026983">
    <property type="entry name" value="DHC"/>
</dbReference>
<dbReference type="Pfam" id="PF12777">
    <property type="entry name" value="MT"/>
    <property type="match status" value="1"/>
</dbReference>
<dbReference type="InterPro" id="IPR024743">
    <property type="entry name" value="Dynein_HC_stalk"/>
</dbReference>
<accession>A0A8X7CJF6</accession>
<dbReference type="GO" id="GO:0051959">
    <property type="term" value="F:dynein light intermediate chain binding"/>
    <property type="evidence" value="ECO:0007669"/>
    <property type="project" value="InterPro"/>
</dbReference>
<dbReference type="PANTHER" id="PTHR46532">
    <property type="entry name" value="MALE FERTILITY FACTOR KL5"/>
    <property type="match status" value="1"/>
</dbReference>